<dbReference type="KEGG" id="rpe:RPE_1092"/>
<dbReference type="eggNOG" id="ENOG5032MV7">
    <property type="taxonomic scope" value="Bacteria"/>
</dbReference>
<evidence type="ECO:0008006" key="3">
    <source>
        <dbReference type="Google" id="ProtNLM"/>
    </source>
</evidence>
<dbReference type="EMBL" id="CP000463">
    <property type="protein sequence ID" value="ABJ05045.1"/>
    <property type="molecule type" value="Genomic_DNA"/>
</dbReference>
<dbReference type="OrthoDB" id="8222018at2"/>
<proteinExistence type="predicted"/>
<sequence length="407" mass="43761">MSKSISLSLVVLCLSGTAVCASDLIINSTIRQIVETNDNYFLLQRSKPLVRPLTTVSVDAAARTPTTLYDFSGDFGYFSYLGPGAENMAETTGTQGGVRFNYEQKGKVAGDRLNFFSAYRVQDLLSAQLADTGIPTGNGTLTTTTVGGGLFKALGLRDTISWSSSWTSSETSSASSAPFTVLGNTAMLRHRVSALTEWVSLADYSLTNREDQTQSETKLLTLKTGLRTSLTKRLDLTANVGRAYINGSQKSKGSVSSDLTVPYPVFSGSGSAEGWLWDIAATYRLLARTRITVSAAHTISADVLGNLSQRESFSAGLSHDLNSYSSIQLAGNFTQYTAPGTQTLSESGYDYLTASATYLRILAREWRGSITYTYRQRETNGTAGSSTSSNGVTLVVSRDVTLLPHLQ</sequence>
<evidence type="ECO:0000256" key="1">
    <source>
        <dbReference type="SAM" id="SignalP"/>
    </source>
</evidence>
<dbReference type="STRING" id="316055.RPE_1092"/>
<gene>
    <name evidence="2" type="ordered locus">RPE_1092</name>
</gene>
<organism evidence="2">
    <name type="scientific">Rhodopseudomonas palustris (strain BisA53)</name>
    <dbReference type="NCBI Taxonomy" id="316055"/>
    <lineage>
        <taxon>Bacteria</taxon>
        <taxon>Pseudomonadati</taxon>
        <taxon>Pseudomonadota</taxon>
        <taxon>Alphaproteobacteria</taxon>
        <taxon>Hyphomicrobiales</taxon>
        <taxon>Nitrobacteraceae</taxon>
        <taxon>Rhodopseudomonas</taxon>
    </lineage>
</organism>
<reference evidence="2" key="1">
    <citation type="submission" date="2006-09" db="EMBL/GenBank/DDBJ databases">
        <title>Complete sequence of Rhodopseudomonas palustris BisA53.</title>
        <authorList>
            <consortium name="US DOE Joint Genome Institute"/>
            <person name="Copeland A."/>
            <person name="Lucas S."/>
            <person name="Lapidus A."/>
            <person name="Barry K."/>
            <person name="Detter J.C."/>
            <person name="Glavina del Rio T."/>
            <person name="Hammon N."/>
            <person name="Israni S."/>
            <person name="Dalin E."/>
            <person name="Tice H."/>
            <person name="Pitluck S."/>
            <person name="Chain P."/>
            <person name="Malfatti S."/>
            <person name="Shin M."/>
            <person name="Vergez L."/>
            <person name="Schmutz J."/>
            <person name="Larimer F."/>
            <person name="Land M."/>
            <person name="Hauser L."/>
            <person name="Pelletier D.A."/>
            <person name="Kyrpides N."/>
            <person name="Kim E."/>
            <person name="Harwood C.S."/>
            <person name="Oda Y."/>
            <person name="Richardson P."/>
        </authorList>
    </citation>
    <scope>NUCLEOTIDE SEQUENCE [LARGE SCALE GENOMIC DNA]</scope>
    <source>
        <strain evidence="2">BisA53</strain>
    </source>
</reference>
<dbReference type="HOGENOM" id="CLU_675937_0_0_5"/>
<keyword evidence="1" id="KW-0732">Signal</keyword>
<feature type="chain" id="PRO_5004166021" description="TIGR03016 family PEP-CTERM system-associated outer membrane protein" evidence="1">
    <location>
        <begin position="22"/>
        <end position="407"/>
    </location>
</feature>
<name>Q07SN9_RHOP5</name>
<protein>
    <recommendedName>
        <fullName evidence="3">TIGR03016 family PEP-CTERM system-associated outer membrane protein</fullName>
    </recommendedName>
</protein>
<accession>Q07SN9</accession>
<evidence type="ECO:0000313" key="2">
    <source>
        <dbReference type="EMBL" id="ABJ05045.1"/>
    </source>
</evidence>
<dbReference type="AlphaFoldDB" id="Q07SN9"/>
<feature type="signal peptide" evidence="1">
    <location>
        <begin position="1"/>
        <end position="21"/>
    </location>
</feature>